<reference evidence="6 7" key="1">
    <citation type="submission" date="2019-01" db="EMBL/GenBank/DDBJ databases">
        <title>Muriicola soli sp. nov., isolated from soil.</title>
        <authorList>
            <person name="Kang H.J."/>
            <person name="Kim S.B."/>
        </authorList>
    </citation>
    <scope>NUCLEOTIDE SEQUENCE [LARGE SCALE GENOMIC DNA]</scope>
    <source>
        <strain evidence="6 7">MMS17-SY002</strain>
    </source>
</reference>
<evidence type="ECO:0000313" key="6">
    <source>
        <dbReference type="EMBL" id="QBA63956.1"/>
    </source>
</evidence>
<dbReference type="InterPro" id="IPR003817">
    <property type="entry name" value="PS_Dcarbxylase"/>
</dbReference>
<evidence type="ECO:0000256" key="4">
    <source>
        <dbReference type="ARBA" id="ARBA00023317"/>
    </source>
</evidence>
<dbReference type="RefSeq" id="WP_129603438.1">
    <property type="nucleotide sequence ID" value="NZ_CP035544.1"/>
</dbReference>
<accession>A0A411E8B3</accession>
<evidence type="ECO:0000313" key="7">
    <source>
        <dbReference type="Proteomes" id="UP000290889"/>
    </source>
</evidence>
<feature type="signal peptide" evidence="5">
    <location>
        <begin position="1"/>
        <end position="22"/>
    </location>
</feature>
<proteinExistence type="predicted"/>
<dbReference type="PANTHER" id="PTHR10067">
    <property type="entry name" value="PHOSPHATIDYLSERINE DECARBOXYLASE"/>
    <property type="match status" value="1"/>
</dbReference>
<evidence type="ECO:0000256" key="2">
    <source>
        <dbReference type="ARBA" id="ARBA00023145"/>
    </source>
</evidence>
<dbReference type="PROSITE" id="PS51257">
    <property type="entry name" value="PROKAR_LIPOPROTEIN"/>
    <property type="match status" value="1"/>
</dbReference>
<keyword evidence="7" id="KW-1185">Reference proteome</keyword>
<keyword evidence="3" id="KW-0456">Lyase</keyword>
<evidence type="ECO:0000256" key="1">
    <source>
        <dbReference type="ARBA" id="ARBA00022793"/>
    </source>
</evidence>
<organism evidence="6 7">
    <name type="scientific">Muriicola soli</name>
    <dbReference type="NCBI Taxonomy" id="2507538"/>
    <lineage>
        <taxon>Bacteria</taxon>
        <taxon>Pseudomonadati</taxon>
        <taxon>Bacteroidota</taxon>
        <taxon>Flavobacteriia</taxon>
        <taxon>Flavobacteriales</taxon>
        <taxon>Flavobacteriaceae</taxon>
        <taxon>Muriicola</taxon>
    </lineage>
</organism>
<sequence length="423" mass="47954">MKVYKNLIVALVISFLAFSCSAPKEKVEYGKATKELITLLDNDPALKSMLESSLKKAKEINPNRNTNPAQNLAEYYEFVTWTETTMPWAIVKKEEYPEIFDNIFQGLCAFYFLIDQPLSELEGKGLVNNSLQYYEPFAKWLVTFSKSWGAYLDTEDSWNEEYYQMALNDPNFGLQNDWYEDPSNWKTFNQFFARYLKTPNMRPIASPDLDSVVVSFADSEPQGVWAIDSTSNLTEKEGVPVKSATLKSISKLIGNDSQYKDAFANGTFTHSFLNVNDYHRYHFPLSGTIKESRIIQGINPTGGQLWWDQENNRYAFNPTAKTGWQSVETRGCVILETNEYGLVALMPIGMGAVGSVNFEENITPGTIVKKGDMLGHFAFGGSDFIMIFQDGVTFTLDAPMQEDGQSYNHILMGERLGLLRKEE</sequence>
<dbReference type="KEGG" id="mur:EQY75_05040"/>
<keyword evidence="1" id="KW-0210">Decarboxylase</keyword>
<dbReference type="OrthoDB" id="9802030at2"/>
<evidence type="ECO:0000256" key="5">
    <source>
        <dbReference type="SAM" id="SignalP"/>
    </source>
</evidence>
<feature type="chain" id="PRO_5019141492" evidence="5">
    <location>
        <begin position="23"/>
        <end position="423"/>
    </location>
</feature>
<dbReference type="AlphaFoldDB" id="A0A411E8B3"/>
<dbReference type="GO" id="GO:0004609">
    <property type="term" value="F:phosphatidylserine decarboxylase activity"/>
    <property type="evidence" value="ECO:0007669"/>
    <property type="project" value="InterPro"/>
</dbReference>
<protein>
    <submittedName>
        <fullName evidence="6">Phosphatidylserine decarboxylase</fullName>
    </submittedName>
</protein>
<name>A0A411E8B3_9FLAO</name>
<evidence type="ECO:0000256" key="3">
    <source>
        <dbReference type="ARBA" id="ARBA00023239"/>
    </source>
</evidence>
<dbReference type="EMBL" id="CP035544">
    <property type="protein sequence ID" value="QBA63956.1"/>
    <property type="molecule type" value="Genomic_DNA"/>
</dbReference>
<dbReference type="Pfam" id="PF02666">
    <property type="entry name" value="PS_Dcarbxylase"/>
    <property type="match status" value="1"/>
</dbReference>
<keyword evidence="5" id="KW-0732">Signal</keyword>
<dbReference type="Proteomes" id="UP000290889">
    <property type="component" value="Chromosome"/>
</dbReference>
<gene>
    <name evidence="6" type="ORF">EQY75_05040</name>
</gene>
<keyword evidence="4" id="KW-0670">Pyruvate</keyword>
<dbReference type="GO" id="GO:0008654">
    <property type="term" value="P:phospholipid biosynthetic process"/>
    <property type="evidence" value="ECO:0007669"/>
    <property type="project" value="InterPro"/>
</dbReference>
<keyword evidence="2" id="KW-0865">Zymogen</keyword>
<dbReference type="PANTHER" id="PTHR10067:SF13">
    <property type="entry name" value="PHOSPHATIDYLSERINE DECARBOXYLASE"/>
    <property type="match status" value="1"/>
</dbReference>